<dbReference type="GO" id="GO:0016787">
    <property type="term" value="F:hydrolase activity"/>
    <property type="evidence" value="ECO:0007669"/>
    <property type="project" value="UniProtKB-KW"/>
</dbReference>
<accession>A0A8K0WWW5</accession>
<dbReference type="Proteomes" id="UP000813444">
    <property type="component" value="Unassembled WGS sequence"/>
</dbReference>
<keyword evidence="1 4" id="KW-0378">Hydrolase</keyword>
<feature type="domain" description="AB hydrolase-1" evidence="3">
    <location>
        <begin position="39"/>
        <end position="318"/>
    </location>
</feature>
<dbReference type="SUPFAM" id="SSF53474">
    <property type="entry name" value="alpha/beta-Hydrolases"/>
    <property type="match status" value="1"/>
</dbReference>
<dbReference type="InterPro" id="IPR000073">
    <property type="entry name" value="AB_hydrolase_1"/>
</dbReference>
<gene>
    <name evidence="4" type="ORF">B0I35DRAFT_36469</name>
</gene>
<name>A0A8K0WWW5_9HYPO</name>
<evidence type="ECO:0000259" key="3">
    <source>
        <dbReference type="Pfam" id="PF00561"/>
    </source>
</evidence>
<dbReference type="Pfam" id="PF00561">
    <property type="entry name" value="Abhydrolase_1"/>
    <property type="match status" value="1"/>
</dbReference>
<dbReference type="PRINTS" id="PR00412">
    <property type="entry name" value="EPOXHYDRLASE"/>
</dbReference>
<dbReference type="Gene3D" id="3.40.50.1820">
    <property type="entry name" value="alpha/beta hydrolase"/>
    <property type="match status" value="1"/>
</dbReference>
<sequence length="342" mass="38667">MDTSPLVPNDPRVKYVKTTLRGKTYRYLLGEPEGTPIDTIFLIHGFPDMAYGWRCQIPMLMSLGLRVVAPDMIGFAGTDAPEALEEYAMKSIATDMSELIKQIVGEGNQIILGGHDWGGFAVYRIILWFPELIKAVFSVCTPYMPPRDTYFPLEAIVAKLLPQFKYQLDFAGPEVEKRIQGPEMVRAFLNTLWGGRLPDGQLAFSTVEGPNYDSMVKAEQARLLPKEWLDFYTHEYTQRPAPEMRGPLNWYRMTKINFEDEKPLADKGVVQLHLPLLFIGASKDIALPPAMSASMDQTCTNLTRAEVEASHWALVEKPKEVNDSIENWLREKVLKGELKPAL</sequence>
<dbReference type="OrthoDB" id="408373at2759"/>
<dbReference type="AlphaFoldDB" id="A0A8K0WWW5"/>
<organism evidence="4 5">
    <name type="scientific">Stachybotrys elegans</name>
    <dbReference type="NCBI Taxonomy" id="80388"/>
    <lineage>
        <taxon>Eukaryota</taxon>
        <taxon>Fungi</taxon>
        <taxon>Dikarya</taxon>
        <taxon>Ascomycota</taxon>
        <taxon>Pezizomycotina</taxon>
        <taxon>Sordariomycetes</taxon>
        <taxon>Hypocreomycetidae</taxon>
        <taxon>Hypocreales</taxon>
        <taxon>Stachybotryaceae</taxon>
        <taxon>Stachybotrys</taxon>
    </lineage>
</organism>
<evidence type="ECO:0000313" key="5">
    <source>
        <dbReference type="Proteomes" id="UP000813444"/>
    </source>
</evidence>
<comment type="caution">
    <text evidence="4">The sequence shown here is derived from an EMBL/GenBank/DDBJ whole genome shotgun (WGS) entry which is preliminary data.</text>
</comment>
<dbReference type="PANTHER" id="PTHR43329">
    <property type="entry name" value="EPOXIDE HYDROLASE"/>
    <property type="match status" value="1"/>
</dbReference>
<evidence type="ECO:0000313" key="4">
    <source>
        <dbReference type="EMBL" id="KAH7329112.1"/>
    </source>
</evidence>
<dbReference type="InterPro" id="IPR000639">
    <property type="entry name" value="Epox_hydrolase-like"/>
</dbReference>
<dbReference type="InterPro" id="IPR029058">
    <property type="entry name" value="AB_hydrolase_fold"/>
</dbReference>
<dbReference type="EMBL" id="JAGPNK010000001">
    <property type="protein sequence ID" value="KAH7329112.1"/>
    <property type="molecule type" value="Genomic_DNA"/>
</dbReference>
<evidence type="ECO:0000256" key="1">
    <source>
        <dbReference type="ARBA" id="ARBA00022801"/>
    </source>
</evidence>
<evidence type="ECO:0000256" key="2">
    <source>
        <dbReference type="ARBA" id="ARBA00038334"/>
    </source>
</evidence>
<proteinExistence type="inferred from homology"/>
<keyword evidence="5" id="KW-1185">Reference proteome</keyword>
<comment type="similarity">
    <text evidence="2">Belongs to the AB hydrolase superfamily. Epoxide hydrolase family.</text>
</comment>
<reference evidence="4" key="1">
    <citation type="journal article" date="2021" name="Nat. Commun.">
        <title>Genetic determinants of endophytism in the Arabidopsis root mycobiome.</title>
        <authorList>
            <person name="Mesny F."/>
            <person name="Miyauchi S."/>
            <person name="Thiergart T."/>
            <person name="Pickel B."/>
            <person name="Atanasova L."/>
            <person name="Karlsson M."/>
            <person name="Huettel B."/>
            <person name="Barry K.W."/>
            <person name="Haridas S."/>
            <person name="Chen C."/>
            <person name="Bauer D."/>
            <person name="Andreopoulos W."/>
            <person name="Pangilinan J."/>
            <person name="LaButti K."/>
            <person name="Riley R."/>
            <person name="Lipzen A."/>
            <person name="Clum A."/>
            <person name="Drula E."/>
            <person name="Henrissat B."/>
            <person name="Kohler A."/>
            <person name="Grigoriev I.V."/>
            <person name="Martin F.M."/>
            <person name="Hacquard S."/>
        </authorList>
    </citation>
    <scope>NUCLEOTIDE SEQUENCE</scope>
    <source>
        <strain evidence="4">MPI-CAGE-CH-0235</strain>
    </source>
</reference>
<protein>
    <submittedName>
        <fullName evidence="4">Alpha/Beta hydrolase protein</fullName>
    </submittedName>
</protein>